<evidence type="ECO:0000313" key="7">
    <source>
        <dbReference type="Proteomes" id="UP001140206"/>
    </source>
</evidence>
<dbReference type="EMBL" id="JAMFTS010000002">
    <property type="protein sequence ID" value="KAJ4801080.1"/>
    <property type="molecule type" value="Genomic_DNA"/>
</dbReference>
<protein>
    <submittedName>
        <fullName evidence="6">Thioredoxin family protein</fullName>
    </submittedName>
</protein>
<evidence type="ECO:0000313" key="6">
    <source>
        <dbReference type="EMBL" id="KAJ4801080.1"/>
    </source>
</evidence>
<dbReference type="PANTHER" id="PTHR45883:SF7">
    <property type="entry name" value="TPR REPEAT-CONTAINING THIOREDOXIN TDX"/>
    <property type="match status" value="1"/>
</dbReference>
<dbReference type="Gene3D" id="1.25.40.10">
    <property type="entry name" value="Tetratricopeptide repeat domain"/>
    <property type="match status" value="1"/>
</dbReference>
<dbReference type="CDD" id="cd02947">
    <property type="entry name" value="TRX_family"/>
    <property type="match status" value="1"/>
</dbReference>
<sequence length="425" mass="47486">MICRNIVLPKHQTTLPLPTGKHKQLKGLKAKGSRVKEKAMEKEKVEELRAFVSYIKSNPSTIDDPSLSFFKNYLLSIGARMPTESIPRSPKAEQDYGDSEDEIVESDIELEGELVESENDPLPQMGDITKEVSEEDCDTAQMHKSKANEALSEGNLEEAVDQLTMAILLNPTSAILYATRASVFVKMKKPNAAIVDANRALEINPDSAKGYKSRGMAKAMLGKWEEAASDLHLAAKLDYDEEINAVLKKVEPNVHKMEEHRRKYEHLRKEREMKKAQAERQRRRAEAEAAYRSAKKETESSESIPSASNSSSAFQDGKVIVVLSQYDLKTRLNAASNASRLSVLHFTATWCGPCRVMAPLFEKLAQKHPQIVFLKLDIDQLSSVAQEWNVTSVPTFFFVKNGKTVDTVRGADKNGLERSIALHAK</sequence>
<evidence type="ECO:0000259" key="5">
    <source>
        <dbReference type="PROSITE" id="PS51352"/>
    </source>
</evidence>
<dbReference type="Gene3D" id="6.10.250.3420">
    <property type="match status" value="1"/>
</dbReference>
<organism evidence="6 7">
    <name type="scientific">Rhynchospora pubera</name>
    <dbReference type="NCBI Taxonomy" id="906938"/>
    <lineage>
        <taxon>Eukaryota</taxon>
        <taxon>Viridiplantae</taxon>
        <taxon>Streptophyta</taxon>
        <taxon>Embryophyta</taxon>
        <taxon>Tracheophyta</taxon>
        <taxon>Spermatophyta</taxon>
        <taxon>Magnoliopsida</taxon>
        <taxon>Liliopsida</taxon>
        <taxon>Poales</taxon>
        <taxon>Cyperaceae</taxon>
        <taxon>Cyperoideae</taxon>
        <taxon>Rhynchosporeae</taxon>
        <taxon>Rhynchospora</taxon>
    </lineage>
</organism>
<dbReference type="GO" id="GO:0030544">
    <property type="term" value="F:Hsp70 protein binding"/>
    <property type="evidence" value="ECO:0007669"/>
    <property type="project" value="TreeGrafter"/>
</dbReference>
<evidence type="ECO:0000256" key="1">
    <source>
        <dbReference type="ARBA" id="ARBA00022737"/>
    </source>
</evidence>
<dbReference type="InterPro" id="IPR011990">
    <property type="entry name" value="TPR-like_helical_dom_sf"/>
</dbReference>
<feature type="region of interest" description="Disordered" evidence="4">
    <location>
        <begin position="257"/>
        <end position="311"/>
    </location>
</feature>
<dbReference type="Gene3D" id="3.40.30.10">
    <property type="entry name" value="Glutaredoxin"/>
    <property type="match status" value="1"/>
</dbReference>
<dbReference type="InterPro" id="IPR013766">
    <property type="entry name" value="Thioredoxin_domain"/>
</dbReference>
<evidence type="ECO:0000256" key="2">
    <source>
        <dbReference type="ARBA" id="ARBA00022803"/>
    </source>
</evidence>
<dbReference type="Pfam" id="PF00085">
    <property type="entry name" value="Thioredoxin"/>
    <property type="match status" value="1"/>
</dbReference>
<keyword evidence="1" id="KW-0677">Repeat</keyword>
<dbReference type="InterPro" id="IPR019734">
    <property type="entry name" value="TPR_rpt"/>
</dbReference>
<dbReference type="PANTHER" id="PTHR45883">
    <property type="entry name" value="HSC70-INTERACTING PROTEIN"/>
    <property type="match status" value="1"/>
</dbReference>
<dbReference type="GO" id="GO:0046983">
    <property type="term" value="F:protein dimerization activity"/>
    <property type="evidence" value="ECO:0007669"/>
    <property type="project" value="InterPro"/>
</dbReference>
<name>A0AAV8G5V4_9POAL</name>
<dbReference type="FunFam" id="1.25.40.10:FF:000112">
    <property type="entry name" value="FAM10 family protein"/>
    <property type="match status" value="1"/>
</dbReference>
<dbReference type="SMART" id="SM00028">
    <property type="entry name" value="TPR"/>
    <property type="match status" value="3"/>
</dbReference>
<dbReference type="InterPro" id="IPR034649">
    <property type="entry name" value="Hip_N"/>
</dbReference>
<feature type="domain" description="Thioredoxin" evidence="5">
    <location>
        <begin position="298"/>
        <end position="425"/>
    </location>
</feature>
<dbReference type="Pfam" id="PF18253">
    <property type="entry name" value="HipN"/>
    <property type="match status" value="1"/>
</dbReference>
<evidence type="ECO:0000256" key="3">
    <source>
        <dbReference type="PROSITE-ProRule" id="PRU00339"/>
    </source>
</evidence>
<dbReference type="InterPro" id="IPR017937">
    <property type="entry name" value="Thioredoxin_CS"/>
</dbReference>
<keyword evidence="7" id="KW-1185">Reference proteome</keyword>
<comment type="caution">
    <text evidence="6">The sequence shown here is derived from an EMBL/GenBank/DDBJ whole genome shotgun (WGS) entry which is preliminary data.</text>
</comment>
<feature type="repeat" description="TPR" evidence="3">
    <location>
        <begin position="174"/>
        <end position="207"/>
    </location>
</feature>
<feature type="compositionally biased region" description="Basic and acidic residues" evidence="4">
    <location>
        <begin position="257"/>
        <end position="299"/>
    </location>
</feature>
<dbReference type="InterPro" id="IPR036249">
    <property type="entry name" value="Thioredoxin-like_sf"/>
</dbReference>
<dbReference type="SUPFAM" id="SSF48452">
    <property type="entry name" value="TPR-like"/>
    <property type="match status" value="1"/>
</dbReference>
<reference evidence="6" key="1">
    <citation type="submission" date="2022-08" db="EMBL/GenBank/DDBJ databases">
        <authorList>
            <person name="Marques A."/>
        </authorList>
    </citation>
    <scope>NUCLEOTIDE SEQUENCE</scope>
    <source>
        <strain evidence="6">RhyPub2mFocal</strain>
        <tissue evidence="6">Leaves</tissue>
    </source>
</reference>
<dbReference type="SUPFAM" id="SSF52833">
    <property type="entry name" value="Thioredoxin-like"/>
    <property type="match status" value="1"/>
</dbReference>
<dbReference type="GO" id="GO:0000118">
    <property type="term" value="C:histone deacetylase complex"/>
    <property type="evidence" value="ECO:0007669"/>
    <property type="project" value="TreeGrafter"/>
</dbReference>
<dbReference type="CDD" id="cd14438">
    <property type="entry name" value="Hip_N"/>
    <property type="match status" value="1"/>
</dbReference>
<dbReference type="PROSITE" id="PS50005">
    <property type="entry name" value="TPR"/>
    <property type="match status" value="1"/>
</dbReference>
<keyword evidence="2 3" id="KW-0802">TPR repeat</keyword>
<dbReference type="AlphaFoldDB" id="A0AAV8G5V4"/>
<accession>A0AAV8G5V4</accession>
<dbReference type="GO" id="GO:0006950">
    <property type="term" value="P:response to stress"/>
    <property type="evidence" value="ECO:0007669"/>
    <property type="project" value="UniProtKB-ARBA"/>
</dbReference>
<gene>
    <name evidence="6" type="ORF">LUZ62_052326</name>
</gene>
<dbReference type="Proteomes" id="UP001140206">
    <property type="component" value="Chromosome 2"/>
</dbReference>
<feature type="compositionally biased region" description="Low complexity" evidence="4">
    <location>
        <begin position="301"/>
        <end position="311"/>
    </location>
</feature>
<evidence type="ECO:0000256" key="4">
    <source>
        <dbReference type="SAM" id="MobiDB-lite"/>
    </source>
</evidence>
<dbReference type="FunFam" id="6.10.250.3420:FF:000001">
    <property type="entry name" value="Hsc70-interacting protein-like protein"/>
    <property type="match status" value="1"/>
</dbReference>
<dbReference type="PROSITE" id="PS00194">
    <property type="entry name" value="THIOREDOXIN_1"/>
    <property type="match status" value="1"/>
</dbReference>
<proteinExistence type="predicted"/>
<dbReference type="PROSITE" id="PS51352">
    <property type="entry name" value="THIOREDOXIN_2"/>
    <property type="match status" value="1"/>
</dbReference>